<dbReference type="Proteomes" id="UP000646548">
    <property type="component" value="Unassembled WGS sequence"/>
</dbReference>
<evidence type="ECO:0000313" key="2">
    <source>
        <dbReference type="EMBL" id="KAF6737328.1"/>
    </source>
</evidence>
<protein>
    <submittedName>
        <fullName evidence="2">Uncharacterized protein</fullName>
    </submittedName>
</protein>
<feature type="compositionally biased region" description="Pro residues" evidence="1">
    <location>
        <begin position="1"/>
        <end position="18"/>
    </location>
</feature>
<name>A0A834FN24_ORYME</name>
<proteinExistence type="predicted"/>
<accession>A0A834FN24</accession>
<dbReference type="AlphaFoldDB" id="A0A834FN24"/>
<gene>
    <name evidence="2" type="ORF">FQA47_016060</name>
</gene>
<evidence type="ECO:0000256" key="1">
    <source>
        <dbReference type="SAM" id="MobiDB-lite"/>
    </source>
</evidence>
<comment type="caution">
    <text evidence="2">The sequence shown here is derived from an EMBL/GenBank/DDBJ whole genome shotgun (WGS) entry which is preliminary data.</text>
</comment>
<sequence>MQLTSSPPPPSSAIPPPASRGGDHTQVRRRRFAYVYLQSEMREEQTPTCSGHLYSENETSISLLLWVRDTDGFREVEGERGGTWRDDGIQDADWRRGGGG</sequence>
<feature type="region of interest" description="Disordered" evidence="1">
    <location>
        <begin position="78"/>
        <end position="100"/>
    </location>
</feature>
<evidence type="ECO:0000313" key="3">
    <source>
        <dbReference type="Proteomes" id="UP000646548"/>
    </source>
</evidence>
<organism evidence="2 3">
    <name type="scientific">Oryzias melastigma</name>
    <name type="common">Marine medaka</name>
    <dbReference type="NCBI Taxonomy" id="30732"/>
    <lineage>
        <taxon>Eukaryota</taxon>
        <taxon>Metazoa</taxon>
        <taxon>Chordata</taxon>
        <taxon>Craniata</taxon>
        <taxon>Vertebrata</taxon>
        <taxon>Euteleostomi</taxon>
        <taxon>Actinopterygii</taxon>
        <taxon>Neopterygii</taxon>
        <taxon>Teleostei</taxon>
        <taxon>Neoteleostei</taxon>
        <taxon>Acanthomorphata</taxon>
        <taxon>Ovalentaria</taxon>
        <taxon>Atherinomorphae</taxon>
        <taxon>Beloniformes</taxon>
        <taxon>Adrianichthyidae</taxon>
        <taxon>Oryziinae</taxon>
        <taxon>Oryzias</taxon>
    </lineage>
</organism>
<feature type="region of interest" description="Disordered" evidence="1">
    <location>
        <begin position="1"/>
        <end position="27"/>
    </location>
</feature>
<reference evidence="2" key="1">
    <citation type="journal article" name="BMC Genomics">
        <title>Long-read sequencing and de novo genome assembly of marine medaka (Oryzias melastigma).</title>
        <authorList>
            <person name="Liang P."/>
            <person name="Saqib H.S.A."/>
            <person name="Ni X."/>
            <person name="Shen Y."/>
        </authorList>
    </citation>
    <scope>NUCLEOTIDE SEQUENCE</scope>
    <source>
        <strain evidence="2">Bigg-433</strain>
    </source>
</reference>
<dbReference type="EMBL" id="WKFB01000067">
    <property type="protein sequence ID" value="KAF6737328.1"/>
    <property type="molecule type" value="Genomic_DNA"/>
</dbReference>